<dbReference type="AlphaFoldDB" id="A0AAN4UR26"/>
<gene>
    <name evidence="1" type="ORF">GCM10008024_19070</name>
    <name evidence="2" type="ORF">SAMN05444006_10839</name>
</gene>
<evidence type="ECO:0000313" key="4">
    <source>
        <dbReference type="Proteomes" id="UP000634647"/>
    </source>
</evidence>
<dbReference type="Proteomes" id="UP000199541">
    <property type="component" value="Unassembled WGS sequence"/>
</dbReference>
<sequence length="201" mass="20635">MSARQTKASAPRRRAGRGALAVIIVLFVLAGAIRVGSGVSAAVGAAPQSDQNHGAAATPKTCSATDGLAMPLVTALQEREARAARLEAALNDRRQALAVTEKMVSEKLAALKVAEEKLAKTIAIADSAADQDVARLTEVYAAMKPKQASAVFEQMAPEFAAGFLGRMPPTSAAAILSGLSPQTAYTVSVILAGRNAAAPRD</sequence>
<protein>
    <recommendedName>
        <fullName evidence="5">Magnesium transporter MgtE intracellular domain-containing protein</fullName>
    </recommendedName>
</protein>
<dbReference type="EMBL" id="BNAB01000007">
    <property type="protein sequence ID" value="GHE01810.1"/>
    <property type="molecule type" value="Genomic_DNA"/>
</dbReference>
<evidence type="ECO:0000313" key="1">
    <source>
        <dbReference type="EMBL" id="GHE01810.1"/>
    </source>
</evidence>
<organism evidence="1 4">
    <name type="scientific">Allgaiera indica</name>
    <dbReference type="NCBI Taxonomy" id="765699"/>
    <lineage>
        <taxon>Bacteria</taxon>
        <taxon>Pseudomonadati</taxon>
        <taxon>Pseudomonadota</taxon>
        <taxon>Alphaproteobacteria</taxon>
        <taxon>Rhodobacterales</taxon>
        <taxon>Paracoccaceae</taxon>
        <taxon>Allgaiera</taxon>
    </lineage>
</organism>
<evidence type="ECO:0000313" key="2">
    <source>
        <dbReference type="EMBL" id="SDW92670.1"/>
    </source>
</evidence>
<keyword evidence="3" id="KW-1185">Reference proteome</keyword>
<dbReference type="RefSeq" id="WP_035844719.1">
    <property type="nucleotide sequence ID" value="NZ_BNAB01000007.1"/>
</dbReference>
<reference evidence="1" key="3">
    <citation type="submission" date="2023-06" db="EMBL/GenBank/DDBJ databases">
        <authorList>
            <person name="Sun Q."/>
            <person name="Zhou Y."/>
        </authorList>
    </citation>
    <scope>NUCLEOTIDE SEQUENCE</scope>
    <source>
        <strain evidence="1">CGMCC 1.10859</strain>
    </source>
</reference>
<dbReference type="SUPFAM" id="SSF158791">
    <property type="entry name" value="MgtE N-terminal domain-like"/>
    <property type="match status" value="1"/>
</dbReference>
<proteinExistence type="predicted"/>
<comment type="caution">
    <text evidence="1">The sequence shown here is derived from an EMBL/GenBank/DDBJ whole genome shotgun (WGS) entry which is preliminary data.</text>
</comment>
<evidence type="ECO:0008006" key="5">
    <source>
        <dbReference type="Google" id="ProtNLM"/>
    </source>
</evidence>
<reference evidence="2 3" key="2">
    <citation type="submission" date="2016-10" db="EMBL/GenBank/DDBJ databases">
        <authorList>
            <person name="Varghese N."/>
            <person name="Submissions S."/>
        </authorList>
    </citation>
    <scope>NUCLEOTIDE SEQUENCE [LARGE SCALE GENOMIC DNA]</scope>
    <source>
        <strain evidence="2 3">DSM 24802</strain>
    </source>
</reference>
<dbReference type="EMBL" id="FNOB01000008">
    <property type="protein sequence ID" value="SDW92670.1"/>
    <property type="molecule type" value="Genomic_DNA"/>
</dbReference>
<evidence type="ECO:0000313" key="3">
    <source>
        <dbReference type="Proteomes" id="UP000199541"/>
    </source>
</evidence>
<accession>A0AAN4UR26</accession>
<name>A0AAN4UR26_9RHOB</name>
<reference evidence="1" key="1">
    <citation type="journal article" date="2014" name="Int. J. Syst. Evol. Microbiol.">
        <title>Complete genome sequence of Corynebacterium casei LMG S-19264T (=DSM 44701T), isolated from a smear-ripened cheese.</title>
        <authorList>
            <consortium name="US DOE Joint Genome Institute (JGI-PGF)"/>
            <person name="Walter F."/>
            <person name="Albersmeier A."/>
            <person name="Kalinowski J."/>
            <person name="Ruckert C."/>
        </authorList>
    </citation>
    <scope>NUCLEOTIDE SEQUENCE</scope>
    <source>
        <strain evidence="1">CGMCC 1.10859</strain>
    </source>
</reference>
<dbReference type="Proteomes" id="UP000634647">
    <property type="component" value="Unassembled WGS sequence"/>
</dbReference>